<dbReference type="Pfam" id="PF01546">
    <property type="entry name" value="Peptidase_M20"/>
    <property type="match status" value="1"/>
</dbReference>
<keyword evidence="3" id="KW-0378">Hydrolase</keyword>
<evidence type="ECO:0000256" key="4">
    <source>
        <dbReference type="ARBA" id="ARBA00022833"/>
    </source>
</evidence>
<organism evidence="6 7">
    <name type="scientific">Natronomicrosphaera hydrolytica</name>
    <dbReference type="NCBI Taxonomy" id="3242702"/>
    <lineage>
        <taxon>Bacteria</taxon>
        <taxon>Pseudomonadati</taxon>
        <taxon>Planctomycetota</taxon>
        <taxon>Phycisphaerae</taxon>
        <taxon>Phycisphaerales</taxon>
        <taxon>Phycisphaeraceae</taxon>
        <taxon>Natronomicrosphaera</taxon>
    </lineage>
</organism>
<sequence length="445" mass="47746">MPETHSGSSMYIAALQGRLERMLPEALDVLREMVNTNSFTRNAAGVDRVGDLTWQLFESLGFTADRPQAIDCTMEARPAMGRHLLMTRPGRSGLRIGLTGHLDTVFTEQEEREHDFRWREEGERIYGPGTVDMKGGNVLSWMVLAAIREVHPALFDEVTWVVMFNAAEEGLDSDFGVHARRCLGPGVSPGGNPGVNPGALANLVFEGGHLVEGEHRLLVKRKGSARLRIRARGRGAHAGVWHERGANAIVQLIDCLGQTAKLTDYERELTCNIGVIRGGMAPNRVPDFAEALVELRAYDPAVLEQAIAEGLRIDGMSTVCSAADGYAARVEAHCEKHLPPWASNAGSDRLAAMWREAGARLGMAVVGTSRGGLSDGNHTYDVVPTLDGLGPAGGNSHSCIRAADGSVDQEFMLPSTFVPRAAMTALAVERLVAEAGKAGRGGGVV</sequence>
<dbReference type="EMBL" id="JBGUBD010000009">
    <property type="protein sequence ID" value="MFA9479502.1"/>
    <property type="molecule type" value="Genomic_DNA"/>
</dbReference>
<evidence type="ECO:0000256" key="3">
    <source>
        <dbReference type="ARBA" id="ARBA00022801"/>
    </source>
</evidence>
<name>A0ABV4U9L5_9BACT</name>
<dbReference type="RefSeq" id="WP_425346422.1">
    <property type="nucleotide sequence ID" value="NZ_JBGUBD010000009.1"/>
</dbReference>
<dbReference type="SUPFAM" id="SSF55031">
    <property type="entry name" value="Bacterial exopeptidase dimerisation domain"/>
    <property type="match status" value="1"/>
</dbReference>
<dbReference type="InterPro" id="IPR002933">
    <property type="entry name" value="Peptidase_M20"/>
</dbReference>
<dbReference type="PROSITE" id="PS00758">
    <property type="entry name" value="ARGE_DAPE_CPG2_1"/>
    <property type="match status" value="1"/>
</dbReference>
<gene>
    <name evidence="6" type="ORF">ACERK3_14530</name>
</gene>
<dbReference type="Pfam" id="PF07687">
    <property type="entry name" value="M20_dimer"/>
    <property type="match status" value="1"/>
</dbReference>
<protein>
    <submittedName>
        <fullName evidence="6">M20/M25/M40 family metallo-hydrolase</fullName>
    </submittedName>
</protein>
<evidence type="ECO:0000256" key="2">
    <source>
        <dbReference type="ARBA" id="ARBA00022723"/>
    </source>
</evidence>
<feature type="domain" description="Peptidase M20 dimerisation" evidence="5">
    <location>
        <begin position="220"/>
        <end position="308"/>
    </location>
</feature>
<dbReference type="InterPro" id="IPR011650">
    <property type="entry name" value="Peptidase_M20_dimer"/>
</dbReference>
<evidence type="ECO:0000313" key="6">
    <source>
        <dbReference type="EMBL" id="MFA9479502.1"/>
    </source>
</evidence>
<evidence type="ECO:0000256" key="1">
    <source>
        <dbReference type="ARBA" id="ARBA00001947"/>
    </source>
</evidence>
<comment type="cofactor">
    <cofactor evidence="1">
        <name>Zn(2+)</name>
        <dbReference type="ChEBI" id="CHEBI:29105"/>
    </cofactor>
</comment>
<evidence type="ECO:0000259" key="5">
    <source>
        <dbReference type="Pfam" id="PF07687"/>
    </source>
</evidence>
<dbReference type="PANTHER" id="PTHR43808">
    <property type="entry name" value="ACETYLORNITHINE DEACETYLASE"/>
    <property type="match status" value="1"/>
</dbReference>
<proteinExistence type="predicted"/>
<dbReference type="InterPro" id="IPR036264">
    <property type="entry name" value="Bact_exopeptidase_dim_dom"/>
</dbReference>
<dbReference type="Gene3D" id="3.40.630.10">
    <property type="entry name" value="Zn peptidases"/>
    <property type="match status" value="1"/>
</dbReference>
<reference evidence="6 7" key="1">
    <citation type="submission" date="2024-08" db="EMBL/GenBank/DDBJ databases">
        <title>Whole-genome sequencing of halo(alkali)philic microorganisms from hypersaline lakes.</title>
        <authorList>
            <person name="Sorokin D.Y."/>
            <person name="Merkel A.Y."/>
            <person name="Messina E."/>
            <person name="Yakimov M."/>
        </authorList>
    </citation>
    <scope>NUCLEOTIDE SEQUENCE [LARGE SCALE GENOMIC DNA]</scope>
    <source>
        <strain evidence="6 7">AB-hyl4</strain>
    </source>
</reference>
<keyword evidence="2" id="KW-0479">Metal-binding</keyword>
<dbReference type="PANTHER" id="PTHR43808:SF9">
    <property type="entry name" value="BLL0789 PROTEIN"/>
    <property type="match status" value="1"/>
</dbReference>
<accession>A0ABV4U9L5</accession>
<dbReference type="InterPro" id="IPR050072">
    <property type="entry name" value="Peptidase_M20A"/>
</dbReference>
<dbReference type="InterPro" id="IPR001261">
    <property type="entry name" value="ArgE/DapE_CS"/>
</dbReference>
<evidence type="ECO:0000313" key="7">
    <source>
        <dbReference type="Proteomes" id="UP001575105"/>
    </source>
</evidence>
<comment type="caution">
    <text evidence="6">The sequence shown here is derived from an EMBL/GenBank/DDBJ whole genome shotgun (WGS) entry which is preliminary data.</text>
</comment>
<keyword evidence="7" id="KW-1185">Reference proteome</keyword>
<dbReference type="Gene3D" id="3.30.70.360">
    <property type="match status" value="1"/>
</dbReference>
<keyword evidence="4" id="KW-0862">Zinc</keyword>
<dbReference type="SUPFAM" id="SSF53187">
    <property type="entry name" value="Zn-dependent exopeptidases"/>
    <property type="match status" value="1"/>
</dbReference>
<dbReference type="Proteomes" id="UP001575105">
    <property type="component" value="Unassembled WGS sequence"/>
</dbReference>